<evidence type="ECO:0000313" key="1">
    <source>
        <dbReference type="EMBL" id="KAJ1169491.1"/>
    </source>
</evidence>
<dbReference type="EMBL" id="JANPWB010000007">
    <property type="protein sequence ID" value="KAJ1169491.1"/>
    <property type="molecule type" value="Genomic_DNA"/>
</dbReference>
<reference evidence="1" key="1">
    <citation type="journal article" date="2022" name="bioRxiv">
        <title>Sequencing and chromosome-scale assembly of the giantPleurodeles waltlgenome.</title>
        <authorList>
            <person name="Brown T."/>
            <person name="Elewa A."/>
            <person name="Iarovenko S."/>
            <person name="Subramanian E."/>
            <person name="Araus A.J."/>
            <person name="Petzold A."/>
            <person name="Susuki M."/>
            <person name="Suzuki K.-i.T."/>
            <person name="Hayashi T."/>
            <person name="Toyoda A."/>
            <person name="Oliveira C."/>
            <person name="Osipova E."/>
            <person name="Leigh N.D."/>
            <person name="Simon A."/>
            <person name="Yun M.H."/>
        </authorList>
    </citation>
    <scope>NUCLEOTIDE SEQUENCE</scope>
    <source>
        <strain evidence="1">20211129_DDA</strain>
        <tissue evidence="1">Liver</tissue>
    </source>
</reference>
<organism evidence="1 2">
    <name type="scientific">Pleurodeles waltl</name>
    <name type="common">Iberian ribbed newt</name>
    <dbReference type="NCBI Taxonomy" id="8319"/>
    <lineage>
        <taxon>Eukaryota</taxon>
        <taxon>Metazoa</taxon>
        <taxon>Chordata</taxon>
        <taxon>Craniata</taxon>
        <taxon>Vertebrata</taxon>
        <taxon>Euteleostomi</taxon>
        <taxon>Amphibia</taxon>
        <taxon>Batrachia</taxon>
        <taxon>Caudata</taxon>
        <taxon>Salamandroidea</taxon>
        <taxon>Salamandridae</taxon>
        <taxon>Pleurodelinae</taxon>
        <taxon>Pleurodeles</taxon>
    </lineage>
</organism>
<sequence>MELHFRTPHAADRLHRLQWLPLPLARSHVIYLTRAVRLPILDTNRIADVYPNTKNISHRKAPRVAVSLLFLRLSRLEVRGRGGRVRPVPRPLVGSCPTVSQSARSWAVRLFFPGEQGDEELWGYRKLV</sequence>
<comment type="caution">
    <text evidence="1">The sequence shown here is derived from an EMBL/GenBank/DDBJ whole genome shotgun (WGS) entry which is preliminary data.</text>
</comment>
<gene>
    <name evidence="1" type="ORF">NDU88_001384</name>
</gene>
<evidence type="ECO:0000313" key="2">
    <source>
        <dbReference type="Proteomes" id="UP001066276"/>
    </source>
</evidence>
<proteinExistence type="predicted"/>
<dbReference type="AlphaFoldDB" id="A0AAV7SZR2"/>
<accession>A0AAV7SZR2</accession>
<name>A0AAV7SZR2_PLEWA</name>
<dbReference type="Proteomes" id="UP001066276">
    <property type="component" value="Chromosome 4_1"/>
</dbReference>
<keyword evidence="2" id="KW-1185">Reference proteome</keyword>
<protein>
    <submittedName>
        <fullName evidence="1">Uncharacterized protein</fullName>
    </submittedName>
</protein>